<keyword evidence="1" id="KW-0472">Membrane</keyword>
<feature type="transmembrane region" description="Helical" evidence="1">
    <location>
        <begin position="12"/>
        <end position="33"/>
    </location>
</feature>
<sequence length="40" mass="4242">MGELMSDIRTRAITALIGLIFISIVLFIGGVILKGAILLV</sequence>
<name>G4D5Q6_9FIRM</name>
<protein>
    <submittedName>
        <fullName evidence="2">Uncharacterized protein</fullName>
    </submittedName>
</protein>
<dbReference type="STRING" id="997350.HMPREF9129_1736"/>
<keyword evidence="3" id="KW-1185">Reference proteome</keyword>
<feature type="non-terminal residue" evidence="2">
    <location>
        <position position="40"/>
    </location>
</feature>
<evidence type="ECO:0000256" key="1">
    <source>
        <dbReference type="SAM" id="Phobius"/>
    </source>
</evidence>
<keyword evidence="1" id="KW-1133">Transmembrane helix</keyword>
<organism evidence="2 3">
    <name type="scientific">Peptoniphilus indolicus ATCC 29427</name>
    <dbReference type="NCBI Taxonomy" id="997350"/>
    <lineage>
        <taxon>Bacteria</taxon>
        <taxon>Bacillati</taxon>
        <taxon>Bacillota</taxon>
        <taxon>Tissierellia</taxon>
        <taxon>Tissierellales</taxon>
        <taxon>Peptoniphilaceae</taxon>
        <taxon>Peptoniphilus</taxon>
    </lineage>
</organism>
<reference evidence="2 3" key="1">
    <citation type="submission" date="2011-06" db="EMBL/GenBank/DDBJ databases">
        <authorList>
            <person name="Muzny D."/>
            <person name="Qin X."/>
            <person name="Deng J."/>
            <person name="Jiang H."/>
            <person name="Liu Y."/>
            <person name="Qu J."/>
            <person name="Song X.-Z."/>
            <person name="Zhang L."/>
            <person name="Thornton R."/>
            <person name="Coyle M."/>
            <person name="Francisco L."/>
            <person name="Jackson L."/>
            <person name="Javaid M."/>
            <person name="Korchina V."/>
            <person name="Kovar C."/>
            <person name="Mata R."/>
            <person name="Mathew T."/>
            <person name="Ngo R."/>
            <person name="Nguyen L."/>
            <person name="Nguyen N."/>
            <person name="Okwuonu G."/>
            <person name="Ongeri F."/>
            <person name="Pham C."/>
            <person name="Simmons D."/>
            <person name="Wilczek-Boney K."/>
            <person name="Hale W."/>
            <person name="Jakkamsetti A."/>
            <person name="Pham P."/>
            <person name="Ruth R."/>
            <person name="San Lucas F."/>
            <person name="Warren J."/>
            <person name="Zhang J."/>
            <person name="Zhao Z."/>
            <person name="Zhou C."/>
            <person name="Zhu D."/>
            <person name="Lee S."/>
            <person name="Bess C."/>
            <person name="Blankenburg K."/>
            <person name="Forbes L."/>
            <person name="Fu Q."/>
            <person name="Gubbala S."/>
            <person name="Hirani K."/>
            <person name="Jayaseelan J.C."/>
            <person name="Lara F."/>
            <person name="Munidasa M."/>
            <person name="Palculict T."/>
            <person name="Patil S."/>
            <person name="Pu L.-L."/>
            <person name="Saada N."/>
            <person name="Tang L."/>
            <person name="Weissenberger G."/>
            <person name="Zhu Y."/>
            <person name="Hemphill L."/>
            <person name="Shang Y."/>
            <person name="Youmans B."/>
            <person name="Ayvaz T."/>
            <person name="Ross M."/>
            <person name="Santibanez J."/>
            <person name="Aqrawi P."/>
            <person name="Gross S."/>
            <person name="Joshi V."/>
            <person name="Fowler G."/>
            <person name="Nazareth L."/>
            <person name="Reid J."/>
            <person name="Worley K."/>
            <person name="Petrosino J."/>
            <person name="Highlander S."/>
            <person name="Gibbs R."/>
        </authorList>
    </citation>
    <scope>NUCLEOTIDE SEQUENCE [LARGE SCALE GENOMIC DNA]</scope>
    <source>
        <strain evidence="2 3">ATCC 29427</strain>
    </source>
</reference>
<evidence type="ECO:0000313" key="3">
    <source>
        <dbReference type="Proteomes" id="UP000003422"/>
    </source>
</evidence>
<accession>G4D5Q6</accession>
<keyword evidence="1" id="KW-0812">Transmembrane</keyword>
<dbReference type="EMBL" id="AGBB01000169">
    <property type="protein sequence ID" value="EGY78409.1"/>
    <property type="molecule type" value="Genomic_DNA"/>
</dbReference>
<comment type="caution">
    <text evidence="2">The sequence shown here is derived from an EMBL/GenBank/DDBJ whole genome shotgun (WGS) entry which is preliminary data.</text>
</comment>
<dbReference type="HOGENOM" id="CLU_3301391_0_0_9"/>
<gene>
    <name evidence="2" type="ORF">HMPREF9129_1736</name>
</gene>
<dbReference type="Proteomes" id="UP000003422">
    <property type="component" value="Unassembled WGS sequence"/>
</dbReference>
<proteinExistence type="predicted"/>
<dbReference type="AlphaFoldDB" id="G4D5Q6"/>
<evidence type="ECO:0000313" key="2">
    <source>
        <dbReference type="EMBL" id="EGY78409.1"/>
    </source>
</evidence>